<feature type="compositionally biased region" description="Low complexity" evidence="1">
    <location>
        <begin position="68"/>
        <end position="83"/>
    </location>
</feature>
<evidence type="ECO:0000256" key="1">
    <source>
        <dbReference type="SAM" id="MobiDB-lite"/>
    </source>
</evidence>
<dbReference type="GO" id="GO:0044528">
    <property type="term" value="P:regulation of mitochondrial mRNA stability"/>
    <property type="evidence" value="ECO:0007669"/>
    <property type="project" value="TreeGrafter"/>
</dbReference>
<feature type="compositionally biased region" description="Low complexity" evidence="1">
    <location>
        <begin position="215"/>
        <end position="244"/>
    </location>
</feature>
<proteinExistence type="predicted"/>
<dbReference type="GO" id="GO:1901259">
    <property type="term" value="P:chloroplast rRNA processing"/>
    <property type="evidence" value="ECO:0007669"/>
    <property type="project" value="TreeGrafter"/>
</dbReference>
<feature type="compositionally biased region" description="Low complexity" evidence="1">
    <location>
        <begin position="258"/>
        <end position="274"/>
    </location>
</feature>
<comment type="caution">
    <text evidence="2">The sequence shown here is derived from an EMBL/GenBank/DDBJ whole genome shotgun (WGS) entry which is preliminary data.</text>
</comment>
<evidence type="ECO:0000313" key="3">
    <source>
        <dbReference type="Proteomes" id="UP000650467"/>
    </source>
</evidence>
<name>A0A835SWP9_CHLIN</name>
<feature type="region of interest" description="Disordered" evidence="1">
    <location>
        <begin position="42"/>
        <end position="101"/>
    </location>
</feature>
<dbReference type="Proteomes" id="UP000650467">
    <property type="component" value="Unassembled WGS sequence"/>
</dbReference>
<dbReference type="InterPro" id="IPR050870">
    <property type="entry name" value="FAST_kinase"/>
</dbReference>
<dbReference type="GO" id="GO:0009507">
    <property type="term" value="C:chloroplast"/>
    <property type="evidence" value="ECO:0007669"/>
    <property type="project" value="GOC"/>
</dbReference>
<protein>
    <recommendedName>
        <fullName evidence="4">Tbc2 translation factor, chloroplastic</fullName>
    </recommendedName>
</protein>
<accession>A0A835SWP9</accession>
<dbReference type="GO" id="GO:0003723">
    <property type="term" value="F:RNA binding"/>
    <property type="evidence" value="ECO:0007669"/>
    <property type="project" value="TreeGrafter"/>
</dbReference>
<keyword evidence="3" id="KW-1185">Reference proteome</keyword>
<feature type="compositionally biased region" description="Polar residues" evidence="1">
    <location>
        <begin position="155"/>
        <end position="192"/>
    </location>
</feature>
<dbReference type="GO" id="GO:0005759">
    <property type="term" value="C:mitochondrial matrix"/>
    <property type="evidence" value="ECO:0007669"/>
    <property type="project" value="TreeGrafter"/>
</dbReference>
<evidence type="ECO:0000313" key="2">
    <source>
        <dbReference type="EMBL" id="KAG2427266.1"/>
    </source>
</evidence>
<dbReference type="GO" id="GO:0000963">
    <property type="term" value="P:mitochondrial RNA processing"/>
    <property type="evidence" value="ECO:0007669"/>
    <property type="project" value="TreeGrafter"/>
</dbReference>
<dbReference type="PANTHER" id="PTHR21228">
    <property type="entry name" value="FAST LEU-RICH DOMAIN-CONTAINING"/>
    <property type="match status" value="1"/>
</dbReference>
<organism evidence="2 3">
    <name type="scientific">Chlamydomonas incerta</name>
    <dbReference type="NCBI Taxonomy" id="51695"/>
    <lineage>
        <taxon>Eukaryota</taxon>
        <taxon>Viridiplantae</taxon>
        <taxon>Chlorophyta</taxon>
        <taxon>core chlorophytes</taxon>
        <taxon>Chlorophyceae</taxon>
        <taxon>CS clade</taxon>
        <taxon>Chlamydomonadales</taxon>
        <taxon>Chlamydomonadaceae</taxon>
        <taxon>Chlamydomonas</taxon>
    </lineage>
</organism>
<feature type="region of interest" description="Disordered" evidence="1">
    <location>
        <begin position="121"/>
        <end position="279"/>
    </location>
</feature>
<sequence length="1525" mass="156837">MLGLDRLHSSAGCSTSYSAASALQRKAAPVCRSRQGRARCLAQSRPYYASPSPERDPSRSRHVASQRASPGSVAANAVSAPSSRGKDGLRSTSKRDIITTSIPDAIPSLEELEEMRNRVLQGGAGSGRGPAARRLTFAADGPVVEPDVPVASPDLRNSAQTGAESASSTRSKGASTVSHDGAHASTQHQQECATADDSGSALSRAVPPPVPLSRPAPARGLNGSTTSTSSSSSSSSTAPQSSHSAFTPKPPAKGPGGSSRRSGSGSRSGPGAVSRAEKQRTVMQLTMAIKAVKDWRQLPRLLAEVAPPGGVDAFNAAAFLTHLAQCVAAAPQPLGAEDLALVDRMQASMLAVVESSMHEYRARQVSNITWALARLGLPSGAAFLRDHMLAAAYPLLPWYEPQHLANTLWALATAGVGPDDGWLEEYLTAAFVSMQRRGGAFEPQHLANLLWSLERMGVMPDEEWMGVFYECAVAALPTASGQDCSNVLSSLALMSMHTHRPTATADLAARIAGRLSALLAPHAGRGSGSGAVPDAPLGPEVLTPLPSHAGISTGVAAAAAASVAAAPSGRRHQAEVSDQTIANSLWALAAMGMEPEAALWERCVAAVRSRLADPTRPAPAVAPAALTTVLWVAATLRRPLPAAVMSLVYARLRGPQLAAMEPRGVATLVWALAAAPAEQARPPADWLAEAAEATAGPRRVSELGGQAVSNLLYGMCELGARPPPAWMAGLVNHFHRNLGAEASGQSVANVLWCLAKMGYRLNGEGMDILAGMVAARLEAWRQEQAEATGAAGAAGAAAAAAAVPPPFTSQELSNILFAFATLGYDLAGALGGGLAPALLAACRSRLGAANAQELSNSLWALSALKLRPAEPWLRDYYAAAAACLPSFGARDLAQSLYGTAKLRLPLGGAGSAGAAWAAAALAAAPKLLAGASALDLSNVSWALVQLGLEVAPEGKLAAAFTARLVALSGGAGCDAAQLALGVWALGKWRVAPGRAQLQQLEVATFRQLPNMRPHELAAALSGFAAMGHTPHAEWLEDCLQQVAARSREFGPQDWTVVLASLGRMQQRERRHRHDQAVAAGATSASAGGAGGEEAGLVAQQLGPHAEELALRLLPRLHRMPVTSLVLLAYSCGCMGPSHTSRQLVSRCLSLLAAGDDAAAKAAAKAVGGAAAGAGAAAAAAAGATAAGGSGAEGAAEKPTGRRRMLAPRRGKAAAAAAAASAAAGDAVAPAATNTAAANSVERMLAAAHAAATTSAAPAAAAATEAQAEAPAAAAAVVATEADLRPLAVSALSAAELSSLLWSAVRTGIKVLPADFRTHFLRRTAPLLPELSAPLVASYLWAAGRLRMWLPSRWRNALVRRCEAALAAGGGEMRERELVMSAMGLMWLRAWPRRQLLDSLRAALQERGPAMDERMRAHAAEALRVLEARLVRAKERRVVFPRRRGWVAAVRRGLEAKAKAKAAAAKKAAEVEEVAAAAKAKAVVGAAEAEEARLSRRGALKAGVLRRRKSRLTGGAADAAAGAPSA</sequence>
<dbReference type="GO" id="GO:0035770">
    <property type="term" value="C:ribonucleoprotein granule"/>
    <property type="evidence" value="ECO:0007669"/>
    <property type="project" value="TreeGrafter"/>
</dbReference>
<dbReference type="PANTHER" id="PTHR21228:SF40">
    <property type="entry name" value="LD45607P"/>
    <property type="match status" value="1"/>
</dbReference>
<evidence type="ECO:0008006" key="4">
    <source>
        <dbReference type="Google" id="ProtNLM"/>
    </source>
</evidence>
<dbReference type="OrthoDB" id="533178at2759"/>
<gene>
    <name evidence="2" type="ORF">HXX76_012462</name>
</gene>
<feature type="region of interest" description="Disordered" evidence="1">
    <location>
        <begin position="1186"/>
        <end position="1207"/>
    </location>
</feature>
<dbReference type="EMBL" id="JAEHOC010000041">
    <property type="protein sequence ID" value="KAG2427266.1"/>
    <property type="molecule type" value="Genomic_DNA"/>
</dbReference>
<feature type="compositionally biased region" description="Basic and acidic residues" evidence="1">
    <location>
        <begin position="84"/>
        <end position="97"/>
    </location>
</feature>
<reference evidence="2" key="1">
    <citation type="journal article" date="2020" name="bioRxiv">
        <title>Comparative genomics of Chlamydomonas.</title>
        <authorList>
            <person name="Craig R.J."/>
            <person name="Hasan A.R."/>
            <person name="Ness R.W."/>
            <person name="Keightley P.D."/>
        </authorList>
    </citation>
    <scope>NUCLEOTIDE SEQUENCE</scope>
    <source>
        <strain evidence="2">SAG 7.73</strain>
    </source>
</reference>